<evidence type="ECO:0000256" key="1">
    <source>
        <dbReference type="ARBA" id="ARBA00023015"/>
    </source>
</evidence>
<accession>A0A1I3S6U8</accession>
<dbReference type="InterPro" id="IPR036388">
    <property type="entry name" value="WH-like_DNA-bd_sf"/>
</dbReference>
<keyword evidence="3" id="KW-0804">Transcription</keyword>
<dbReference type="Gene3D" id="1.10.10.10">
    <property type="entry name" value="Winged helix-like DNA-binding domain superfamily/Winged helix DNA-binding domain"/>
    <property type="match status" value="1"/>
</dbReference>
<dbReference type="PANTHER" id="PTHR30136">
    <property type="entry name" value="HELIX-TURN-HELIX TRANSCRIPTIONAL REGULATOR, ICLR FAMILY"/>
    <property type="match status" value="1"/>
</dbReference>
<keyword evidence="1" id="KW-0805">Transcription regulation</keyword>
<dbReference type="PROSITE" id="PS51078">
    <property type="entry name" value="ICLR_ED"/>
    <property type="match status" value="1"/>
</dbReference>
<proteinExistence type="predicted"/>
<protein>
    <submittedName>
        <fullName evidence="6">Transcriptional regulator, IclR family</fullName>
    </submittedName>
</protein>
<dbReference type="GO" id="GO:0045892">
    <property type="term" value="P:negative regulation of DNA-templated transcription"/>
    <property type="evidence" value="ECO:0007669"/>
    <property type="project" value="TreeGrafter"/>
</dbReference>
<sequence>MDGQSTALDKPGKSARGGVQSVEVAGKLLQVLLQSDGPMKLAEIAAEVEMPSAKVHRYLVSLIRTGFVQQSKESSKYDLGPIAFQLGLKGFARFEPLKLAEYMLQELVELVGETAALAVWTAKGATMIRVIEARHDFATTIAPTHHCPMTFSATGVLFSSYEDEVRTEPLIERELEQNRISGRPNSPLDRAELDAMIGATTARGYSCMTDGGGDGFGAVSAPVFDVTGKLVMAVTVFGRSNRVDATADGTLARIVARTAAKISAAFGYVTP</sequence>
<evidence type="ECO:0000313" key="7">
    <source>
        <dbReference type="Proteomes" id="UP000199630"/>
    </source>
</evidence>
<reference evidence="7" key="1">
    <citation type="submission" date="2016-10" db="EMBL/GenBank/DDBJ databases">
        <authorList>
            <person name="Varghese N."/>
            <person name="Submissions S."/>
        </authorList>
    </citation>
    <scope>NUCLEOTIDE SEQUENCE [LARGE SCALE GENOMIC DNA]</scope>
    <source>
        <strain evidence="7">DSM 26471</strain>
    </source>
</reference>
<dbReference type="Gene3D" id="3.30.450.40">
    <property type="match status" value="1"/>
</dbReference>
<dbReference type="Proteomes" id="UP000199630">
    <property type="component" value="Unassembled WGS sequence"/>
</dbReference>
<name>A0A1I3S6U8_9RHOB</name>
<dbReference type="InterPro" id="IPR014757">
    <property type="entry name" value="Tscrpt_reg_IclR_C"/>
</dbReference>
<dbReference type="PANTHER" id="PTHR30136:SF8">
    <property type="entry name" value="TRANSCRIPTIONAL REGULATORY PROTEIN"/>
    <property type="match status" value="1"/>
</dbReference>
<organism evidence="6 7">
    <name type="scientific">Celeribacter neptunius</name>
    <dbReference type="NCBI Taxonomy" id="588602"/>
    <lineage>
        <taxon>Bacteria</taxon>
        <taxon>Pseudomonadati</taxon>
        <taxon>Pseudomonadota</taxon>
        <taxon>Alphaproteobacteria</taxon>
        <taxon>Rhodobacterales</taxon>
        <taxon>Roseobacteraceae</taxon>
        <taxon>Celeribacter</taxon>
    </lineage>
</organism>
<gene>
    <name evidence="6" type="ORF">SAMN04487991_2345</name>
</gene>
<dbReference type="GO" id="GO:0003700">
    <property type="term" value="F:DNA-binding transcription factor activity"/>
    <property type="evidence" value="ECO:0007669"/>
    <property type="project" value="TreeGrafter"/>
</dbReference>
<evidence type="ECO:0000259" key="4">
    <source>
        <dbReference type="PROSITE" id="PS51077"/>
    </source>
</evidence>
<dbReference type="PROSITE" id="PS51077">
    <property type="entry name" value="HTH_ICLR"/>
    <property type="match status" value="1"/>
</dbReference>
<dbReference type="GO" id="GO:0003677">
    <property type="term" value="F:DNA binding"/>
    <property type="evidence" value="ECO:0007669"/>
    <property type="project" value="UniProtKB-KW"/>
</dbReference>
<evidence type="ECO:0000259" key="5">
    <source>
        <dbReference type="PROSITE" id="PS51078"/>
    </source>
</evidence>
<evidence type="ECO:0000313" key="6">
    <source>
        <dbReference type="EMBL" id="SFJ54110.1"/>
    </source>
</evidence>
<dbReference type="InterPro" id="IPR050707">
    <property type="entry name" value="HTH_MetabolicPath_Reg"/>
</dbReference>
<dbReference type="EMBL" id="FORH01000004">
    <property type="protein sequence ID" value="SFJ54110.1"/>
    <property type="molecule type" value="Genomic_DNA"/>
</dbReference>
<dbReference type="InterPro" id="IPR029016">
    <property type="entry name" value="GAF-like_dom_sf"/>
</dbReference>
<dbReference type="STRING" id="588602.SAMN04487991_2345"/>
<dbReference type="Pfam" id="PF09339">
    <property type="entry name" value="HTH_IclR"/>
    <property type="match status" value="1"/>
</dbReference>
<dbReference type="AlphaFoldDB" id="A0A1I3S6U8"/>
<keyword evidence="2" id="KW-0238">DNA-binding</keyword>
<dbReference type="SUPFAM" id="SSF55781">
    <property type="entry name" value="GAF domain-like"/>
    <property type="match status" value="1"/>
</dbReference>
<evidence type="ECO:0000256" key="2">
    <source>
        <dbReference type="ARBA" id="ARBA00023125"/>
    </source>
</evidence>
<dbReference type="SMART" id="SM00346">
    <property type="entry name" value="HTH_ICLR"/>
    <property type="match status" value="1"/>
</dbReference>
<dbReference type="InterPro" id="IPR036390">
    <property type="entry name" value="WH_DNA-bd_sf"/>
</dbReference>
<feature type="domain" description="HTH iclR-type" evidence="4">
    <location>
        <begin position="19"/>
        <end position="81"/>
    </location>
</feature>
<dbReference type="InterPro" id="IPR005471">
    <property type="entry name" value="Tscrpt_reg_IclR_N"/>
</dbReference>
<feature type="domain" description="IclR-ED" evidence="5">
    <location>
        <begin position="82"/>
        <end position="268"/>
    </location>
</feature>
<dbReference type="Pfam" id="PF01614">
    <property type="entry name" value="IclR_C"/>
    <property type="match status" value="1"/>
</dbReference>
<keyword evidence="7" id="KW-1185">Reference proteome</keyword>
<evidence type="ECO:0000256" key="3">
    <source>
        <dbReference type="ARBA" id="ARBA00023163"/>
    </source>
</evidence>
<dbReference type="SUPFAM" id="SSF46785">
    <property type="entry name" value="Winged helix' DNA-binding domain"/>
    <property type="match status" value="1"/>
</dbReference>